<evidence type="ECO:0000313" key="7">
    <source>
        <dbReference type="Proteomes" id="UP000001977"/>
    </source>
</evidence>
<dbReference type="PANTHER" id="PTHR30118">
    <property type="entry name" value="HTH-TYPE TRANSCRIPTIONAL REGULATOR LEUO-RELATED"/>
    <property type="match status" value="1"/>
</dbReference>
<protein>
    <submittedName>
        <fullName evidence="6">LysR-family transcriptional regulator</fullName>
    </submittedName>
</protein>
<proteinExistence type="inferred from homology"/>
<dbReference type="InterPro" id="IPR036388">
    <property type="entry name" value="WH-like_DNA-bd_sf"/>
</dbReference>
<dbReference type="CDD" id="cd08465">
    <property type="entry name" value="PBP2_ToxR"/>
    <property type="match status" value="1"/>
</dbReference>
<keyword evidence="7" id="KW-1185">Reference proteome</keyword>
<dbReference type="PROSITE" id="PS50931">
    <property type="entry name" value="HTH_LYSR"/>
    <property type="match status" value="1"/>
</dbReference>
<keyword evidence="4" id="KW-0804">Transcription</keyword>
<dbReference type="eggNOG" id="COG0583">
    <property type="taxonomic scope" value="Bacteria"/>
</dbReference>
<evidence type="ECO:0000256" key="1">
    <source>
        <dbReference type="ARBA" id="ARBA00009437"/>
    </source>
</evidence>
<accession>Q2KZ98</accession>
<organism evidence="6 7">
    <name type="scientific">Bordetella avium (strain 197N)</name>
    <dbReference type="NCBI Taxonomy" id="360910"/>
    <lineage>
        <taxon>Bacteria</taxon>
        <taxon>Pseudomonadati</taxon>
        <taxon>Pseudomonadota</taxon>
        <taxon>Betaproteobacteria</taxon>
        <taxon>Burkholderiales</taxon>
        <taxon>Alcaligenaceae</taxon>
        <taxon>Bordetella</taxon>
    </lineage>
</organism>
<dbReference type="InterPro" id="IPR000847">
    <property type="entry name" value="LysR_HTH_N"/>
</dbReference>
<dbReference type="RefSeq" id="WP_012417795.1">
    <property type="nucleotide sequence ID" value="NC_010645.1"/>
</dbReference>
<dbReference type="GO" id="GO:0003700">
    <property type="term" value="F:DNA-binding transcription factor activity"/>
    <property type="evidence" value="ECO:0007669"/>
    <property type="project" value="InterPro"/>
</dbReference>
<dbReference type="InterPro" id="IPR005119">
    <property type="entry name" value="LysR_subst-bd"/>
</dbReference>
<dbReference type="EMBL" id="AM167904">
    <property type="protein sequence ID" value="CAJ49740.1"/>
    <property type="molecule type" value="Genomic_DNA"/>
</dbReference>
<dbReference type="HOGENOM" id="CLU_039613_39_0_4"/>
<evidence type="ECO:0000313" key="6">
    <source>
        <dbReference type="EMBL" id="CAJ49740.1"/>
    </source>
</evidence>
<dbReference type="Pfam" id="PF00126">
    <property type="entry name" value="HTH_1"/>
    <property type="match status" value="1"/>
</dbReference>
<dbReference type="SUPFAM" id="SSF46785">
    <property type="entry name" value="Winged helix' DNA-binding domain"/>
    <property type="match status" value="1"/>
</dbReference>
<dbReference type="Proteomes" id="UP000001977">
    <property type="component" value="Chromosome"/>
</dbReference>
<dbReference type="OrthoDB" id="8717159at2"/>
<dbReference type="GO" id="GO:0003677">
    <property type="term" value="F:DNA binding"/>
    <property type="evidence" value="ECO:0007669"/>
    <property type="project" value="UniProtKB-KW"/>
</dbReference>
<feature type="domain" description="HTH lysR-type" evidence="5">
    <location>
        <begin position="7"/>
        <end position="64"/>
    </location>
</feature>
<comment type="similarity">
    <text evidence="1">Belongs to the LysR transcriptional regulatory family.</text>
</comment>
<dbReference type="Gene3D" id="1.10.10.10">
    <property type="entry name" value="Winged helix-like DNA-binding domain superfamily/Winged helix DNA-binding domain"/>
    <property type="match status" value="1"/>
</dbReference>
<evidence type="ECO:0000256" key="4">
    <source>
        <dbReference type="ARBA" id="ARBA00023163"/>
    </source>
</evidence>
<keyword evidence="3" id="KW-0238">DNA-binding</keyword>
<gene>
    <name evidence="6" type="ordered locus">BAV2130</name>
</gene>
<evidence type="ECO:0000259" key="5">
    <source>
        <dbReference type="PROSITE" id="PS50931"/>
    </source>
</evidence>
<reference evidence="6 7" key="1">
    <citation type="journal article" date="2006" name="J. Bacteriol.">
        <title>Comparison of the genome sequence of the poultry pathogen Bordetella avium with those of B. bronchiseptica, B. pertussis, and B. parapertussis reveals extensive diversity in surface structures associated with host interaction.</title>
        <authorList>
            <person name="Sebaihia M."/>
            <person name="Preston A."/>
            <person name="Maskell D.J."/>
            <person name="Kuzmiak H."/>
            <person name="Connell T.D."/>
            <person name="King N.D."/>
            <person name="Orndorff P.E."/>
            <person name="Miyamoto D.M."/>
            <person name="Thomson N.R."/>
            <person name="Harris D."/>
            <person name="Goble A."/>
            <person name="Lord A."/>
            <person name="Murphy L."/>
            <person name="Quail M.A."/>
            <person name="Rutter S."/>
            <person name="Squares R."/>
            <person name="Squares S."/>
            <person name="Woodward J."/>
            <person name="Parkhill J."/>
            <person name="Temple L.M."/>
        </authorList>
    </citation>
    <scope>NUCLEOTIDE SEQUENCE [LARGE SCALE GENOMIC DNA]</scope>
    <source>
        <strain evidence="6 7">197N</strain>
    </source>
</reference>
<dbReference type="SUPFAM" id="SSF53850">
    <property type="entry name" value="Periplasmic binding protein-like II"/>
    <property type="match status" value="1"/>
</dbReference>
<dbReference type="GeneID" id="92934808"/>
<dbReference type="AlphaFoldDB" id="Q2KZ98"/>
<dbReference type="Gene3D" id="3.40.190.10">
    <property type="entry name" value="Periplasmic binding protein-like II"/>
    <property type="match status" value="2"/>
</dbReference>
<dbReference type="InterPro" id="IPR050389">
    <property type="entry name" value="LysR-type_TF"/>
</dbReference>
<dbReference type="STRING" id="360910.BAV2130"/>
<dbReference type="Pfam" id="PF03466">
    <property type="entry name" value="LysR_substrate"/>
    <property type="match status" value="1"/>
</dbReference>
<dbReference type="KEGG" id="bav:BAV2130"/>
<evidence type="ECO:0000256" key="3">
    <source>
        <dbReference type="ARBA" id="ARBA00023125"/>
    </source>
</evidence>
<dbReference type="InterPro" id="IPR036390">
    <property type="entry name" value="WH_DNA-bd_sf"/>
</dbReference>
<keyword evidence="2" id="KW-0805">Transcription regulation</keyword>
<name>Q2KZ98_BORA1</name>
<dbReference type="PANTHER" id="PTHR30118:SF15">
    <property type="entry name" value="TRANSCRIPTIONAL REGULATORY PROTEIN"/>
    <property type="match status" value="1"/>
</dbReference>
<sequence>MDDLRRIDLNLLLALHALLAEKHVTRAALRLSRSQPAVSHALAQLRDIFQDPLLIRRGPGMVLTPRAQELLHPLDAALNQLNALLGTPGFDPAQARRRFRLAMSDYAAHLILPSLTQQLRSQAPGITLAISQISRDAVQIQLIDGEVDLALGVFPDAPNEIQLETLFDENFVSVADTHSLPARGGLSLSDWLARPHVLVATETGADNEIDAALAARGLRRHVALVLPHWGASARILTGTDLLLTVARRSLEGMPRDNSLRAFPPPLPLPGFAFQQAWHERRTNDAAHRWLRHLLHSCGQPKQS</sequence>
<evidence type="ECO:0000256" key="2">
    <source>
        <dbReference type="ARBA" id="ARBA00023015"/>
    </source>
</evidence>